<reference evidence="1" key="1">
    <citation type="submission" date="2017-08" db="EMBL/GenBank/DDBJ databases">
        <authorList>
            <consortium name="Urmite Genomes"/>
        </authorList>
    </citation>
    <scope>NUCLEOTIDE SEQUENCE [LARGE SCALE GENOMIC DNA]</scope>
    <source>
        <strain evidence="1">IHUMI-LCC2</strain>
    </source>
</reference>
<organism evidence="1">
    <name type="scientific">Orpheovirus IHUMI-LCC2</name>
    <dbReference type="NCBI Taxonomy" id="2023057"/>
    <lineage>
        <taxon>Viruses</taxon>
        <taxon>Varidnaviria</taxon>
        <taxon>Bamfordvirae</taxon>
        <taxon>Nucleocytoviricota</taxon>
        <taxon>Megaviricetes</taxon>
        <taxon>Pimascovirales</taxon>
        <taxon>Ocovirineae</taxon>
        <taxon>Orpheoviridae</taxon>
        <taxon>Alphaorpheovirus</taxon>
        <taxon>Alphaorpheovirus massiliense</taxon>
    </lineage>
</organism>
<evidence type="ECO:0000313" key="1">
    <source>
        <dbReference type="EMBL" id="SNW62164.1"/>
    </source>
</evidence>
<name>A0A2I2L3Q8_9VIRU</name>
<dbReference type="Proteomes" id="UP000236316">
    <property type="component" value="Segment"/>
</dbReference>
<evidence type="ECO:0000313" key="2">
    <source>
        <dbReference type="Proteomes" id="UP000236316"/>
    </source>
</evidence>
<dbReference type="GeneID" id="35382028"/>
<proteinExistence type="predicted"/>
<dbReference type="EMBL" id="LT906555">
    <property type="protein sequence ID" value="SNW62164.1"/>
    <property type="molecule type" value="Genomic_DNA"/>
</dbReference>
<dbReference type="KEGG" id="vg:35382028"/>
<protein>
    <submittedName>
        <fullName evidence="1">Uncharacterized protein</fullName>
    </submittedName>
</protein>
<dbReference type="RefSeq" id="YP_009448466.1">
    <property type="nucleotide sequence ID" value="NC_036594.1"/>
</dbReference>
<keyword evidence="2" id="KW-1185">Reference proteome</keyword>
<gene>
    <name evidence="1" type="ORF">ORPV_260</name>
</gene>
<sequence>MVEQNFKNKCNDTIGQILLNLLETEVIIDINLLEDKILSVIYNIPCIISVLPKLCKAEQYYIQDIIYKRISVNTLNLYNFQPTEYIDLLYKVNINKIEKGENIGIRKIIKNDDVEQFIDVYDNVDINVIKSYIKEYLPLNILYYISSMENKILPICISEEEVTNYDLCIDILIENNFVVIV</sequence>
<accession>A0A2I2L3Q8</accession>